<keyword evidence="1" id="KW-1133">Transmembrane helix</keyword>
<dbReference type="Pfam" id="PF06374">
    <property type="entry name" value="NDUF_C2"/>
    <property type="match status" value="1"/>
</dbReference>
<dbReference type="Proteomes" id="UP000887565">
    <property type="component" value="Unplaced"/>
</dbReference>
<evidence type="ECO:0000313" key="3">
    <source>
        <dbReference type="WBParaSite" id="nRc.2.0.1.t24931-RA"/>
    </source>
</evidence>
<organism evidence="2 3">
    <name type="scientific">Romanomermis culicivorax</name>
    <name type="common">Nematode worm</name>
    <dbReference type="NCBI Taxonomy" id="13658"/>
    <lineage>
        <taxon>Eukaryota</taxon>
        <taxon>Metazoa</taxon>
        <taxon>Ecdysozoa</taxon>
        <taxon>Nematoda</taxon>
        <taxon>Enoplea</taxon>
        <taxon>Dorylaimia</taxon>
        <taxon>Mermithida</taxon>
        <taxon>Mermithoidea</taxon>
        <taxon>Mermithidae</taxon>
        <taxon>Romanomermis</taxon>
    </lineage>
</organism>
<keyword evidence="1" id="KW-0472">Membrane</keyword>
<dbReference type="OMA" id="YLQNRWN"/>
<sequence length="150" mass="17514">MSAPKLSSPGLDRYGQPIVPFVLHNPLTWDVKHRFAGMGFLAGLFAHYCSMYVYRRPFYANLPWLIGGTLSGSAIGYFAGVWFRWTITSRDQVIDHYVELHPDDFNAFDAPKRQYKDILLPWNPNRNFERPIPWMKRCEWSDGTEIENIE</sequence>
<dbReference type="GO" id="GO:0005743">
    <property type="term" value="C:mitochondrial inner membrane"/>
    <property type="evidence" value="ECO:0007669"/>
    <property type="project" value="InterPro"/>
</dbReference>
<evidence type="ECO:0000313" key="2">
    <source>
        <dbReference type="Proteomes" id="UP000887565"/>
    </source>
</evidence>
<dbReference type="WBParaSite" id="nRc.2.0.1.t24931-RA">
    <property type="protein sequence ID" value="nRc.2.0.1.t24931-RA"/>
    <property type="gene ID" value="nRc.2.0.1.g24931"/>
</dbReference>
<protein>
    <submittedName>
        <fullName evidence="3">NADH dehydrogenase [ubiquinone] 1 subunit C2</fullName>
    </submittedName>
</protein>
<reference evidence="3" key="1">
    <citation type="submission" date="2022-11" db="UniProtKB">
        <authorList>
            <consortium name="WormBaseParasite"/>
        </authorList>
    </citation>
    <scope>IDENTIFICATION</scope>
</reference>
<feature type="transmembrane region" description="Helical" evidence="1">
    <location>
        <begin position="35"/>
        <end position="54"/>
    </location>
</feature>
<keyword evidence="2" id="KW-1185">Reference proteome</keyword>
<dbReference type="InterPro" id="IPR009423">
    <property type="entry name" value="NDUC2"/>
</dbReference>
<feature type="transmembrane region" description="Helical" evidence="1">
    <location>
        <begin position="61"/>
        <end position="85"/>
    </location>
</feature>
<dbReference type="GO" id="GO:0006120">
    <property type="term" value="P:mitochondrial electron transport, NADH to ubiquinone"/>
    <property type="evidence" value="ECO:0007669"/>
    <property type="project" value="InterPro"/>
</dbReference>
<name>A0A915JEM6_ROMCU</name>
<accession>A0A915JEM6</accession>
<proteinExistence type="predicted"/>
<evidence type="ECO:0000256" key="1">
    <source>
        <dbReference type="SAM" id="Phobius"/>
    </source>
</evidence>
<keyword evidence="1" id="KW-0812">Transmembrane</keyword>
<dbReference type="AlphaFoldDB" id="A0A915JEM6"/>